<dbReference type="Proteomes" id="UP000664277">
    <property type="component" value="Unassembled WGS sequence"/>
</dbReference>
<dbReference type="EMBL" id="JAFLCK010000035">
    <property type="protein sequence ID" value="MBN8662307.1"/>
    <property type="molecule type" value="Genomic_DNA"/>
</dbReference>
<keyword evidence="3 4" id="KW-0732">Signal</keyword>
<feature type="chain" id="PRO_5035296654" evidence="4">
    <location>
        <begin position="22"/>
        <end position="532"/>
    </location>
</feature>
<evidence type="ECO:0000313" key="6">
    <source>
        <dbReference type="EMBL" id="MBN8662307.1"/>
    </source>
</evidence>
<evidence type="ECO:0000313" key="7">
    <source>
        <dbReference type="Proteomes" id="UP000664277"/>
    </source>
</evidence>
<dbReference type="Pfam" id="PF00496">
    <property type="entry name" value="SBP_bac_5"/>
    <property type="match status" value="1"/>
</dbReference>
<evidence type="ECO:0000259" key="5">
    <source>
        <dbReference type="Pfam" id="PF00496"/>
    </source>
</evidence>
<reference evidence="6" key="1">
    <citation type="submission" date="2021-02" db="EMBL/GenBank/DDBJ databases">
        <title>Genome-Resolved Metagenomics of a Microbial Community Performing Photosynthetic Biological Nutrient Removal.</title>
        <authorList>
            <person name="Mcdaniel E.A."/>
        </authorList>
    </citation>
    <scope>NUCLEOTIDE SEQUENCE</scope>
    <source>
        <strain evidence="6">UWPOB_OBS1</strain>
    </source>
</reference>
<dbReference type="GO" id="GO:0042597">
    <property type="term" value="C:periplasmic space"/>
    <property type="evidence" value="ECO:0007669"/>
    <property type="project" value="UniProtKB-ARBA"/>
</dbReference>
<keyword evidence="2" id="KW-0813">Transport</keyword>
<dbReference type="PIRSF" id="PIRSF002741">
    <property type="entry name" value="MppA"/>
    <property type="match status" value="1"/>
</dbReference>
<dbReference type="GO" id="GO:0015833">
    <property type="term" value="P:peptide transport"/>
    <property type="evidence" value="ECO:0007669"/>
    <property type="project" value="TreeGrafter"/>
</dbReference>
<dbReference type="Gene3D" id="3.40.190.10">
    <property type="entry name" value="Periplasmic binding protein-like II"/>
    <property type="match status" value="1"/>
</dbReference>
<proteinExistence type="inferred from homology"/>
<gene>
    <name evidence="6" type="ORF">J0M35_18195</name>
</gene>
<comment type="similarity">
    <text evidence="1">Belongs to the bacterial solute-binding protein 5 family.</text>
</comment>
<evidence type="ECO:0000256" key="4">
    <source>
        <dbReference type="SAM" id="SignalP"/>
    </source>
</evidence>
<evidence type="ECO:0000256" key="3">
    <source>
        <dbReference type="ARBA" id="ARBA00022729"/>
    </source>
</evidence>
<protein>
    <submittedName>
        <fullName evidence="6">ABC transporter substrate-binding protein</fullName>
    </submittedName>
</protein>
<dbReference type="AlphaFoldDB" id="A0A8J7PJ40"/>
<dbReference type="Gene3D" id="3.10.105.10">
    <property type="entry name" value="Dipeptide-binding Protein, Domain 3"/>
    <property type="match status" value="1"/>
</dbReference>
<dbReference type="PANTHER" id="PTHR30290:SF9">
    <property type="entry name" value="OLIGOPEPTIDE-BINDING PROTEIN APPA"/>
    <property type="match status" value="1"/>
</dbReference>
<feature type="domain" description="Solute-binding protein family 5" evidence="5">
    <location>
        <begin position="80"/>
        <end position="441"/>
    </location>
</feature>
<dbReference type="InterPro" id="IPR030678">
    <property type="entry name" value="Peptide/Ni-bd"/>
</dbReference>
<dbReference type="PANTHER" id="PTHR30290">
    <property type="entry name" value="PERIPLASMIC BINDING COMPONENT OF ABC TRANSPORTER"/>
    <property type="match status" value="1"/>
</dbReference>
<dbReference type="SUPFAM" id="SSF53850">
    <property type="entry name" value="Periplasmic binding protein-like II"/>
    <property type="match status" value="1"/>
</dbReference>
<dbReference type="GO" id="GO:0043190">
    <property type="term" value="C:ATP-binding cassette (ABC) transporter complex"/>
    <property type="evidence" value="ECO:0007669"/>
    <property type="project" value="InterPro"/>
</dbReference>
<dbReference type="GO" id="GO:1904680">
    <property type="term" value="F:peptide transmembrane transporter activity"/>
    <property type="evidence" value="ECO:0007669"/>
    <property type="project" value="TreeGrafter"/>
</dbReference>
<evidence type="ECO:0000256" key="2">
    <source>
        <dbReference type="ARBA" id="ARBA00022448"/>
    </source>
</evidence>
<sequence length="532" mass="59374">MRTGRKAVCLALSLVALNACASKDLALVKEKEKEKEQSQIVLGMIWEPISFNPLRGIDAGSYCASSFVYEGLVKFDDSMQLVPGLAESFSVSPDGLTYKFVLRPGLKYHNGSPLTVEDVKQSLLAGAGQYSPFRGDYRDIETVKLVGDRQVVVNLSRPCQPLLSRLAELRILPAAVINQSDHGNSVLAREPIATGPYYLKSWLAGRYLVFERNSNYWGKAAASQRIIWRVIPDKMALAAALARGEVDLAPADGRLWQCFLAKVGGDRSTAKLQVDSFRGGRTVYLGFNLERSPWSELAVRQAFACAIDRGAILKTLYAGFGTIPDTDFPETSWAFFDGVRKVSYSPKQAKTYLEKAGFVHRGKSWVRNGETLAIKIMTIKDFDEMAQVVADYLARIDIVCEVEVLEYSALRRSFMQKGRFDAVIWSRSFGPDPESTMVWSSKGPLNFCRLQSQQVDDWLKQGRLAASQEERKIVYASLQGYLAENLPWVFMVRPDLIVVSNGKIEGIQKGRQIFAGLPWDNIATNAAFWRSR</sequence>
<name>A0A8J7PJ40_9BACT</name>
<dbReference type="CDD" id="cd00995">
    <property type="entry name" value="PBP2_NikA_DppA_OppA_like"/>
    <property type="match status" value="1"/>
</dbReference>
<dbReference type="InterPro" id="IPR000914">
    <property type="entry name" value="SBP_5_dom"/>
</dbReference>
<evidence type="ECO:0000256" key="1">
    <source>
        <dbReference type="ARBA" id="ARBA00005695"/>
    </source>
</evidence>
<comment type="caution">
    <text evidence="6">The sequence shown here is derived from an EMBL/GenBank/DDBJ whole genome shotgun (WGS) entry which is preliminary data.</text>
</comment>
<feature type="signal peptide" evidence="4">
    <location>
        <begin position="1"/>
        <end position="21"/>
    </location>
</feature>
<dbReference type="InterPro" id="IPR039424">
    <property type="entry name" value="SBP_5"/>
</dbReference>
<organism evidence="6 7">
    <name type="scientific">Candidatus Obscuribacter phosphatis</name>
    <dbReference type="NCBI Taxonomy" id="1906157"/>
    <lineage>
        <taxon>Bacteria</taxon>
        <taxon>Bacillati</taxon>
        <taxon>Candidatus Melainabacteria</taxon>
        <taxon>Candidatus Obscuribacterales</taxon>
        <taxon>Candidatus Obscuribacteraceae</taxon>
        <taxon>Candidatus Obscuribacter</taxon>
    </lineage>
</organism>
<accession>A0A8J7PJ40</accession>